<evidence type="ECO:0000313" key="6">
    <source>
        <dbReference type="EMBL" id="KKL06388.1"/>
    </source>
</evidence>
<keyword evidence="1" id="KW-0673">Quorum sensing</keyword>
<evidence type="ECO:0000256" key="1">
    <source>
        <dbReference type="ARBA" id="ARBA00022654"/>
    </source>
</evidence>
<dbReference type="PROSITE" id="PS51187">
    <property type="entry name" value="AUTOINDUCER_SYNTH_2"/>
    <property type="match status" value="1"/>
</dbReference>
<name>A0A0F9D2R3_9ZZZZ</name>
<dbReference type="Pfam" id="PF00765">
    <property type="entry name" value="Autoind_synth"/>
    <property type="match status" value="1"/>
</dbReference>
<dbReference type="PANTHER" id="PTHR39322">
    <property type="entry name" value="ACYL-HOMOSERINE-LACTONE SYNTHASE"/>
    <property type="match status" value="1"/>
</dbReference>
<keyword evidence="2" id="KW-0808">Transferase</keyword>
<dbReference type="InterPro" id="IPR001690">
    <property type="entry name" value="Autoind_synthase"/>
</dbReference>
<evidence type="ECO:0000256" key="4">
    <source>
        <dbReference type="ARBA" id="ARBA00022929"/>
    </source>
</evidence>
<evidence type="ECO:0008006" key="7">
    <source>
        <dbReference type="Google" id="ProtNLM"/>
    </source>
</evidence>
<keyword evidence="3" id="KW-0949">S-adenosyl-L-methionine</keyword>
<dbReference type="PRINTS" id="PR01549">
    <property type="entry name" value="AUTOINDCRSYN"/>
</dbReference>
<evidence type="ECO:0000256" key="2">
    <source>
        <dbReference type="ARBA" id="ARBA00022679"/>
    </source>
</evidence>
<sequence>IWERPDGRHGGSMRLLPTTGATMIQDHFATLLPRGGVAGPKVWECTRFCTAPDAAPNVSAALMLGVLEFGLGLGLSHLAGVFDARMVPVYRRLGWSPRVLGRTEPGRRGICAGLWSIDRDVRPTLLRKAGVSGAVAGHWFRRGFGKPGLVLAA</sequence>
<evidence type="ECO:0000256" key="5">
    <source>
        <dbReference type="SAM" id="Phobius"/>
    </source>
</evidence>
<dbReference type="InterPro" id="IPR016181">
    <property type="entry name" value="Acyl_CoA_acyltransferase"/>
</dbReference>
<protein>
    <recommendedName>
        <fullName evidence="7">Acyl-homoserine-lactone synthase</fullName>
    </recommendedName>
</protein>
<dbReference type="GO" id="GO:0009372">
    <property type="term" value="P:quorum sensing"/>
    <property type="evidence" value="ECO:0007669"/>
    <property type="project" value="UniProtKB-KW"/>
</dbReference>
<evidence type="ECO:0000256" key="3">
    <source>
        <dbReference type="ARBA" id="ARBA00022691"/>
    </source>
</evidence>
<dbReference type="EMBL" id="LAZR01043724">
    <property type="protein sequence ID" value="KKL06388.1"/>
    <property type="molecule type" value="Genomic_DNA"/>
</dbReference>
<comment type="caution">
    <text evidence="6">The sequence shown here is derived from an EMBL/GenBank/DDBJ whole genome shotgun (WGS) entry which is preliminary data.</text>
</comment>
<dbReference type="GO" id="GO:0007165">
    <property type="term" value="P:signal transduction"/>
    <property type="evidence" value="ECO:0007669"/>
    <property type="project" value="TreeGrafter"/>
</dbReference>
<feature type="non-terminal residue" evidence="6">
    <location>
        <position position="1"/>
    </location>
</feature>
<feature type="transmembrane region" description="Helical" evidence="5">
    <location>
        <begin position="60"/>
        <end position="82"/>
    </location>
</feature>
<organism evidence="6">
    <name type="scientific">marine sediment metagenome</name>
    <dbReference type="NCBI Taxonomy" id="412755"/>
    <lineage>
        <taxon>unclassified sequences</taxon>
        <taxon>metagenomes</taxon>
        <taxon>ecological metagenomes</taxon>
    </lineage>
</organism>
<accession>A0A0F9D2R3</accession>
<dbReference type="SUPFAM" id="SSF55729">
    <property type="entry name" value="Acyl-CoA N-acyltransferases (Nat)"/>
    <property type="match status" value="1"/>
</dbReference>
<reference evidence="6" key="1">
    <citation type="journal article" date="2015" name="Nature">
        <title>Complex archaea that bridge the gap between prokaryotes and eukaryotes.</title>
        <authorList>
            <person name="Spang A."/>
            <person name="Saw J.H."/>
            <person name="Jorgensen S.L."/>
            <person name="Zaremba-Niedzwiedzka K."/>
            <person name="Martijn J."/>
            <person name="Lind A.E."/>
            <person name="van Eijk R."/>
            <person name="Schleper C."/>
            <person name="Guy L."/>
            <person name="Ettema T.J."/>
        </authorList>
    </citation>
    <scope>NUCLEOTIDE SEQUENCE</scope>
</reference>
<gene>
    <name evidence="6" type="ORF">LCGC14_2596510</name>
</gene>
<dbReference type="GO" id="GO:0016740">
    <property type="term" value="F:transferase activity"/>
    <property type="evidence" value="ECO:0007669"/>
    <property type="project" value="UniProtKB-KW"/>
</dbReference>
<dbReference type="PANTHER" id="PTHR39322:SF1">
    <property type="entry name" value="ISOVALERYL-HOMOSERINE LACTONE SYNTHASE"/>
    <property type="match status" value="1"/>
</dbReference>
<keyword evidence="5" id="KW-0812">Transmembrane</keyword>
<keyword evidence="5" id="KW-1133">Transmembrane helix</keyword>
<proteinExistence type="predicted"/>
<dbReference type="AlphaFoldDB" id="A0A0F9D2R3"/>
<dbReference type="Gene3D" id="3.40.630.30">
    <property type="match status" value="1"/>
</dbReference>
<keyword evidence="4" id="KW-0071">Autoinducer synthesis</keyword>
<keyword evidence="5" id="KW-0472">Membrane</keyword>